<dbReference type="Proteomes" id="UP000295055">
    <property type="component" value="Unassembled WGS sequence"/>
</dbReference>
<evidence type="ECO:0000313" key="2">
    <source>
        <dbReference type="Proteomes" id="UP000295055"/>
    </source>
</evidence>
<sequence>MWLGNFFIKKLSFHIFLIKSKMSILKEKSFEMIIETNLIKIIIYY</sequence>
<proteinExistence type="predicted"/>
<protein>
    <submittedName>
        <fullName evidence="1">Uncharacterized protein</fullName>
    </submittedName>
</protein>
<reference evidence="1 2" key="1">
    <citation type="submission" date="2019-03" db="EMBL/GenBank/DDBJ databases">
        <title>Genomic analyses of the natural microbiome of Caenorhabditis elegans.</title>
        <authorList>
            <person name="Samuel B."/>
        </authorList>
    </citation>
    <scope>NUCLEOTIDE SEQUENCE [LARGE SCALE GENOMIC DNA]</scope>
    <source>
        <strain evidence="1 2">JUb102</strain>
    </source>
</reference>
<organism evidence="1 2">
    <name type="scientific">Providencia alcalifaciens</name>
    <dbReference type="NCBI Taxonomy" id="126385"/>
    <lineage>
        <taxon>Bacteria</taxon>
        <taxon>Pseudomonadati</taxon>
        <taxon>Pseudomonadota</taxon>
        <taxon>Gammaproteobacteria</taxon>
        <taxon>Enterobacterales</taxon>
        <taxon>Morganellaceae</taxon>
        <taxon>Providencia</taxon>
    </lineage>
</organism>
<dbReference type="EMBL" id="SMAS01000008">
    <property type="protein sequence ID" value="TCT30877.1"/>
    <property type="molecule type" value="Genomic_DNA"/>
</dbReference>
<evidence type="ECO:0000313" key="1">
    <source>
        <dbReference type="EMBL" id="TCT30877.1"/>
    </source>
</evidence>
<accession>A0A4V2V3A7</accession>
<dbReference type="AlphaFoldDB" id="A0A4V2V3A7"/>
<comment type="caution">
    <text evidence="1">The sequence shown here is derived from an EMBL/GenBank/DDBJ whole genome shotgun (WGS) entry which is preliminary data.</text>
</comment>
<gene>
    <name evidence="1" type="ORF">EC835_10826</name>
</gene>
<name>A0A4V2V3A7_9GAMM</name>